<feature type="domain" description="Cas12f1-like TNB" evidence="2">
    <location>
        <begin position="11"/>
        <end position="46"/>
    </location>
</feature>
<dbReference type="EMBL" id="QOCS01000041">
    <property type="protein sequence ID" value="RHW43853.1"/>
    <property type="molecule type" value="Genomic_DNA"/>
</dbReference>
<evidence type="ECO:0000313" key="4">
    <source>
        <dbReference type="Proteomes" id="UP000284822"/>
    </source>
</evidence>
<evidence type="ECO:0000256" key="1">
    <source>
        <dbReference type="ARBA" id="ARBA00023125"/>
    </source>
</evidence>
<proteinExistence type="predicted"/>
<evidence type="ECO:0000313" key="3">
    <source>
        <dbReference type="EMBL" id="RHW43853.1"/>
    </source>
</evidence>
<dbReference type="GO" id="GO:0003677">
    <property type="term" value="F:DNA binding"/>
    <property type="evidence" value="ECO:0007669"/>
    <property type="project" value="UniProtKB-KW"/>
</dbReference>
<comment type="caution">
    <text evidence="3">The sequence shown here is derived from an EMBL/GenBank/DDBJ whole genome shotgun (WGS) entry which is preliminary data.</text>
</comment>
<reference evidence="3 4" key="1">
    <citation type="submission" date="2018-07" db="EMBL/GenBank/DDBJ databases">
        <title>Genome sequences of six Lactobacillus spp. isolated from bumble bee guts.</title>
        <authorList>
            <person name="Motta E.V.S."/>
            <person name="Moran N.A."/>
        </authorList>
    </citation>
    <scope>NUCLEOTIDE SEQUENCE [LARGE SCALE GENOMIC DNA]</scope>
    <source>
        <strain evidence="3 4">LV-8.1</strain>
    </source>
</reference>
<protein>
    <submittedName>
        <fullName evidence="3">Transposase</fullName>
    </submittedName>
</protein>
<feature type="non-terminal residue" evidence="3">
    <location>
        <position position="1"/>
    </location>
</feature>
<accession>A0A417Z1L7</accession>
<name>A0A417Z1L7_9LACO</name>
<dbReference type="Proteomes" id="UP000284822">
    <property type="component" value="Unassembled WGS sequence"/>
</dbReference>
<evidence type="ECO:0000259" key="2">
    <source>
        <dbReference type="Pfam" id="PF07282"/>
    </source>
</evidence>
<sequence>KFARIIVNQSWRELRNQLKYECDWYGKQLVIANTRKTSQICSNCGYDDG</sequence>
<dbReference type="AlphaFoldDB" id="A0A417Z1L7"/>
<dbReference type="Pfam" id="PF07282">
    <property type="entry name" value="Cas12f1-like_TNB"/>
    <property type="match status" value="1"/>
</dbReference>
<keyword evidence="1" id="KW-0238">DNA-binding</keyword>
<dbReference type="InterPro" id="IPR010095">
    <property type="entry name" value="Cas12f1-like_TNB"/>
</dbReference>
<gene>
    <name evidence="3" type="ORF">DS832_09810</name>
</gene>
<organism evidence="3 4">
    <name type="scientific">Bombilactobacillus bombi</name>
    <dbReference type="NCBI Taxonomy" id="1303590"/>
    <lineage>
        <taxon>Bacteria</taxon>
        <taxon>Bacillati</taxon>
        <taxon>Bacillota</taxon>
        <taxon>Bacilli</taxon>
        <taxon>Lactobacillales</taxon>
        <taxon>Lactobacillaceae</taxon>
        <taxon>Bombilactobacillus</taxon>
    </lineage>
</organism>